<dbReference type="AlphaFoldDB" id="L8WNZ2"/>
<dbReference type="Proteomes" id="UP000011668">
    <property type="component" value="Unassembled WGS sequence"/>
</dbReference>
<dbReference type="OMA" id="NTIAHWI"/>
<dbReference type="Gene3D" id="3.40.50.300">
    <property type="entry name" value="P-loop containing nucleotide triphosphate hydrolases"/>
    <property type="match status" value="1"/>
</dbReference>
<gene>
    <name evidence="6" type="ORF">AG1IA_06113</name>
</gene>
<accession>L8WNZ2</accession>
<dbReference type="GO" id="GO:0016887">
    <property type="term" value="F:ATP hydrolysis activity"/>
    <property type="evidence" value="ECO:0007669"/>
    <property type="project" value="InterPro"/>
</dbReference>
<dbReference type="GO" id="GO:0016020">
    <property type="term" value="C:membrane"/>
    <property type="evidence" value="ECO:0007669"/>
    <property type="project" value="UniProtKB-SubCell"/>
</dbReference>
<dbReference type="Pfam" id="PF00005">
    <property type="entry name" value="ABC_tran"/>
    <property type="match status" value="1"/>
</dbReference>
<name>L8WNZ2_THACA</name>
<dbReference type="PANTHER" id="PTHR24223">
    <property type="entry name" value="ATP-BINDING CASSETTE SUB-FAMILY C"/>
    <property type="match status" value="1"/>
</dbReference>
<comment type="caution">
    <text evidence="6">The sequence shown here is derived from an EMBL/GenBank/DDBJ whole genome shotgun (WGS) entry which is preliminary data.</text>
</comment>
<keyword evidence="7" id="KW-1185">Reference proteome</keyword>
<comment type="similarity">
    <text evidence="2">Belongs to the ABC transporter superfamily. ABCC family. Conjugate transporter (TC 3.A.1.208) subfamily.</text>
</comment>
<dbReference type="GO" id="GO:0042626">
    <property type="term" value="F:ATPase-coupled transmembrane transporter activity"/>
    <property type="evidence" value="ECO:0007669"/>
    <property type="project" value="TreeGrafter"/>
</dbReference>
<dbReference type="InterPro" id="IPR003439">
    <property type="entry name" value="ABC_transporter-like_ATP-bd"/>
</dbReference>
<keyword evidence="3" id="KW-0547">Nucleotide-binding</keyword>
<dbReference type="GO" id="GO:0005524">
    <property type="term" value="F:ATP binding"/>
    <property type="evidence" value="ECO:0007669"/>
    <property type="project" value="UniProtKB-KW"/>
</dbReference>
<evidence type="ECO:0000313" key="7">
    <source>
        <dbReference type="Proteomes" id="UP000011668"/>
    </source>
</evidence>
<dbReference type="STRING" id="983506.L8WNZ2"/>
<proteinExistence type="inferred from homology"/>
<organism evidence="6 7">
    <name type="scientific">Thanatephorus cucumeris (strain AG1-IA)</name>
    <name type="common">Rice sheath blight fungus</name>
    <name type="synonym">Rhizoctonia solani</name>
    <dbReference type="NCBI Taxonomy" id="983506"/>
    <lineage>
        <taxon>Eukaryota</taxon>
        <taxon>Fungi</taxon>
        <taxon>Dikarya</taxon>
        <taxon>Basidiomycota</taxon>
        <taxon>Agaricomycotina</taxon>
        <taxon>Agaricomycetes</taxon>
        <taxon>Cantharellales</taxon>
        <taxon>Ceratobasidiaceae</taxon>
        <taxon>Rhizoctonia</taxon>
        <taxon>Rhizoctonia solani AG-1</taxon>
    </lineage>
</organism>
<dbReference type="EMBL" id="AFRT01001599">
    <property type="protein sequence ID" value="ELU39861.1"/>
    <property type="molecule type" value="Genomic_DNA"/>
</dbReference>
<evidence type="ECO:0000256" key="3">
    <source>
        <dbReference type="ARBA" id="ARBA00022741"/>
    </source>
</evidence>
<dbReference type="OrthoDB" id="6500128at2759"/>
<dbReference type="InterPro" id="IPR027417">
    <property type="entry name" value="P-loop_NTPase"/>
</dbReference>
<dbReference type="PANTHER" id="PTHR24223:SF456">
    <property type="entry name" value="MULTIDRUG RESISTANCE-ASSOCIATED PROTEIN LETHAL(2)03659"/>
    <property type="match status" value="1"/>
</dbReference>
<comment type="subcellular location">
    <subcellularLocation>
        <location evidence="1">Membrane</location>
        <topology evidence="1">Multi-pass membrane protein</topology>
    </subcellularLocation>
</comment>
<evidence type="ECO:0000256" key="4">
    <source>
        <dbReference type="ARBA" id="ARBA00022840"/>
    </source>
</evidence>
<evidence type="ECO:0000313" key="6">
    <source>
        <dbReference type="EMBL" id="ELU39861.1"/>
    </source>
</evidence>
<sequence>MNRFTLDTVIEEEGGNLSVGQRSLVSLARALVKDSKIIVLDEATASVDYETDKNIQDTISREFADKTLLCIAHRLKTIIGYDRICVLDAGQIAEFDSPMALYKRTDGIFRSMCERSSITAEDILNASSSRKTSAVGPWVSTPRVGACIPPNVLYAR</sequence>
<dbReference type="InterPro" id="IPR050173">
    <property type="entry name" value="ABC_transporter_C-like"/>
</dbReference>
<evidence type="ECO:0000256" key="2">
    <source>
        <dbReference type="ARBA" id="ARBA00009726"/>
    </source>
</evidence>
<reference evidence="6 7" key="1">
    <citation type="journal article" date="2013" name="Nat. Commun.">
        <title>The evolution and pathogenic mechanisms of the rice sheath blight pathogen.</title>
        <authorList>
            <person name="Zheng A."/>
            <person name="Lin R."/>
            <person name="Xu L."/>
            <person name="Qin P."/>
            <person name="Tang C."/>
            <person name="Ai P."/>
            <person name="Zhang D."/>
            <person name="Liu Y."/>
            <person name="Sun Z."/>
            <person name="Feng H."/>
            <person name="Wang Y."/>
            <person name="Chen Y."/>
            <person name="Liang X."/>
            <person name="Fu R."/>
            <person name="Li Q."/>
            <person name="Zhang J."/>
            <person name="Yu X."/>
            <person name="Xie Z."/>
            <person name="Ding L."/>
            <person name="Guan P."/>
            <person name="Tang J."/>
            <person name="Liang Y."/>
            <person name="Wang S."/>
            <person name="Deng Q."/>
            <person name="Li S."/>
            <person name="Zhu J."/>
            <person name="Wang L."/>
            <person name="Liu H."/>
            <person name="Li P."/>
        </authorList>
    </citation>
    <scope>NUCLEOTIDE SEQUENCE [LARGE SCALE GENOMIC DNA]</scope>
    <source>
        <strain evidence="7">AG-1 IA</strain>
    </source>
</reference>
<feature type="domain" description="ABC transporter" evidence="5">
    <location>
        <begin position="6"/>
        <end position="45"/>
    </location>
</feature>
<dbReference type="SUPFAM" id="SSF52540">
    <property type="entry name" value="P-loop containing nucleoside triphosphate hydrolases"/>
    <property type="match status" value="1"/>
</dbReference>
<evidence type="ECO:0000259" key="5">
    <source>
        <dbReference type="Pfam" id="PF00005"/>
    </source>
</evidence>
<protein>
    <submittedName>
        <fullName evidence="6">ATP-binding cassette transporter YOR1</fullName>
    </submittedName>
</protein>
<dbReference type="HOGENOM" id="CLU_000604_61_8_1"/>
<keyword evidence="4 6" id="KW-0067">ATP-binding</keyword>
<evidence type="ECO:0000256" key="1">
    <source>
        <dbReference type="ARBA" id="ARBA00004141"/>
    </source>
</evidence>